<organism evidence="10 11">
    <name type="scientific">Cedecea neteri</name>
    <dbReference type="NCBI Taxonomy" id="158822"/>
    <lineage>
        <taxon>Bacteria</taxon>
        <taxon>Pseudomonadati</taxon>
        <taxon>Pseudomonadota</taxon>
        <taxon>Gammaproteobacteria</taxon>
        <taxon>Enterobacterales</taxon>
        <taxon>Enterobacteriaceae</taxon>
        <taxon>Cedecea</taxon>
    </lineage>
</organism>
<comment type="similarity">
    <text evidence="2">Belongs to the binding-protein-dependent transport system permease family. AraH/RbsC subfamily.</text>
</comment>
<accession>A0A089RBM2</accession>
<evidence type="ECO:0000313" key="11">
    <source>
        <dbReference type="Proteomes" id="UP000029481"/>
    </source>
</evidence>
<keyword evidence="4" id="KW-1003">Cell membrane</keyword>
<dbReference type="EMBL" id="CP009451">
    <property type="protein sequence ID" value="AIR03955.1"/>
    <property type="molecule type" value="Genomic_DNA"/>
</dbReference>
<feature type="transmembrane region" description="Helical" evidence="9">
    <location>
        <begin position="255"/>
        <end position="274"/>
    </location>
</feature>
<evidence type="ECO:0000256" key="1">
    <source>
        <dbReference type="ARBA" id="ARBA00004429"/>
    </source>
</evidence>
<dbReference type="KEGG" id="cnt:JT31_04820"/>
<evidence type="ECO:0000256" key="3">
    <source>
        <dbReference type="ARBA" id="ARBA00022448"/>
    </source>
</evidence>
<keyword evidence="8 9" id="KW-0472">Membrane</keyword>
<evidence type="ECO:0000256" key="7">
    <source>
        <dbReference type="ARBA" id="ARBA00022989"/>
    </source>
</evidence>
<dbReference type="OrthoDB" id="5083725at2"/>
<keyword evidence="7 9" id="KW-1133">Transmembrane helix</keyword>
<name>A0A089RBM2_9ENTR</name>
<protein>
    <submittedName>
        <fullName evidence="10">ABC transporter permease</fullName>
    </submittedName>
</protein>
<keyword evidence="6 9" id="KW-0812">Transmembrane</keyword>
<keyword evidence="5" id="KW-0997">Cell inner membrane</keyword>
<gene>
    <name evidence="10" type="ORF">JT31_04820</name>
</gene>
<dbReference type="InterPro" id="IPR001851">
    <property type="entry name" value="ABC_transp_permease"/>
</dbReference>
<dbReference type="CDD" id="cd06579">
    <property type="entry name" value="TM_PBP1_transp_AraH_like"/>
    <property type="match status" value="1"/>
</dbReference>
<feature type="transmembrane region" description="Helical" evidence="9">
    <location>
        <begin position="172"/>
        <end position="197"/>
    </location>
</feature>
<sequence length="335" mass="35895">MKVFSALAATLPAGESGRKPLAWLSRAGFALVTLFFIVLFSWSNPVFLTLDNWSNLLQGSAILLIVALAMTLIVSAGAIDLSVGVAIDFGAMLALIALKTWQLPWQVAVLCALLGGVMIGLVNAFLILACRIKPFLATLGTWFIASSAERIYTDGGGAISWRRMAPEYHDLAVGNVWGIPTPVLIVLVVWLAAWLLTERTLFGKRVRAIGQNSEAARIAGIADKRTLFWVLIAASAMCAVGGIILSANLRQFTPLAGQSYLMDAIAAVFIGTAFQRQGRVSMGGTLGGVLFLAIIDNGLNLMGLNYLVKDALVGVILVVALAVSFWQARLRQQHR</sequence>
<evidence type="ECO:0000256" key="6">
    <source>
        <dbReference type="ARBA" id="ARBA00022692"/>
    </source>
</evidence>
<feature type="transmembrane region" description="Helical" evidence="9">
    <location>
        <begin position="26"/>
        <end position="50"/>
    </location>
</feature>
<feature type="transmembrane region" description="Helical" evidence="9">
    <location>
        <begin position="286"/>
        <end position="305"/>
    </location>
</feature>
<dbReference type="GO" id="GO:0005886">
    <property type="term" value="C:plasma membrane"/>
    <property type="evidence" value="ECO:0007669"/>
    <property type="project" value="UniProtKB-SubCell"/>
</dbReference>
<dbReference type="AlphaFoldDB" id="A0A089RBM2"/>
<keyword evidence="3" id="KW-0813">Transport</keyword>
<evidence type="ECO:0000256" key="5">
    <source>
        <dbReference type="ARBA" id="ARBA00022519"/>
    </source>
</evidence>
<feature type="transmembrane region" description="Helical" evidence="9">
    <location>
        <begin position="227"/>
        <end position="249"/>
    </location>
</feature>
<reference evidence="10 11" key="1">
    <citation type="submission" date="2014-09" db="EMBL/GenBank/DDBJ databases">
        <title>Cedecea neteri SSMD04 Genome Sequencing.</title>
        <authorList>
            <person name="Tan J.-Y."/>
        </authorList>
    </citation>
    <scope>NUCLEOTIDE SEQUENCE [LARGE SCALE GENOMIC DNA]</scope>
    <source>
        <strain evidence="10 11">SSMD04</strain>
    </source>
</reference>
<evidence type="ECO:0000256" key="8">
    <source>
        <dbReference type="ARBA" id="ARBA00023136"/>
    </source>
</evidence>
<feature type="transmembrane region" description="Helical" evidence="9">
    <location>
        <begin position="107"/>
        <end position="128"/>
    </location>
</feature>
<evidence type="ECO:0000313" key="10">
    <source>
        <dbReference type="EMBL" id="AIR03955.1"/>
    </source>
</evidence>
<dbReference type="RefSeq" id="WP_038473877.1">
    <property type="nucleotide sequence ID" value="NZ_CP009451.1"/>
</dbReference>
<evidence type="ECO:0000256" key="4">
    <source>
        <dbReference type="ARBA" id="ARBA00022475"/>
    </source>
</evidence>
<proteinExistence type="inferred from homology"/>
<comment type="subcellular location">
    <subcellularLocation>
        <location evidence="1">Cell inner membrane</location>
        <topology evidence="1">Multi-pass membrane protein</topology>
    </subcellularLocation>
</comment>
<dbReference type="Pfam" id="PF02653">
    <property type="entry name" value="BPD_transp_2"/>
    <property type="match status" value="1"/>
</dbReference>
<evidence type="ECO:0000256" key="9">
    <source>
        <dbReference type="SAM" id="Phobius"/>
    </source>
</evidence>
<dbReference type="Proteomes" id="UP000029481">
    <property type="component" value="Chromosome"/>
</dbReference>
<dbReference type="PANTHER" id="PTHR32196:SF21">
    <property type="entry name" value="ABC TRANSPORTER PERMEASE PROTEIN YPHD-RELATED"/>
    <property type="match status" value="1"/>
</dbReference>
<dbReference type="PANTHER" id="PTHR32196">
    <property type="entry name" value="ABC TRANSPORTER PERMEASE PROTEIN YPHD-RELATED-RELATED"/>
    <property type="match status" value="1"/>
</dbReference>
<feature type="transmembrane region" description="Helical" evidence="9">
    <location>
        <begin position="311"/>
        <end position="328"/>
    </location>
</feature>
<dbReference type="GO" id="GO:0022857">
    <property type="term" value="F:transmembrane transporter activity"/>
    <property type="evidence" value="ECO:0007669"/>
    <property type="project" value="InterPro"/>
</dbReference>
<keyword evidence="11" id="KW-1185">Reference proteome</keyword>
<evidence type="ECO:0000256" key="2">
    <source>
        <dbReference type="ARBA" id="ARBA00007942"/>
    </source>
</evidence>
<feature type="transmembrane region" description="Helical" evidence="9">
    <location>
        <begin position="62"/>
        <end position="87"/>
    </location>
</feature>